<evidence type="ECO:0000313" key="2">
    <source>
        <dbReference type="EMBL" id="KYC35442.1"/>
    </source>
</evidence>
<protein>
    <submittedName>
        <fullName evidence="2">Excisionase</fullName>
    </submittedName>
</protein>
<name>A0A139WSM9_9CYAN</name>
<feature type="domain" description="Helix-turn-helix" evidence="1">
    <location>
        <begin position="9"/>
        <end position="59"/>
    </location>
</feature>
<dbReference type="STRING" id="128403.WA1_06340"/>
<dbReference type="InterPro" id="IPR009061">
    <property type="entry name" value="DNA-bd_dom_put_sf"/>
</dbReference>
<keyword evidence="3" id="KW-1185">Reference proteome</keyword>
<comment type="caution">
    <text evidence="2">The sequence shown here is derived from an EMBL/GenBank/DDBJ whole genome shotgun (WGS) entry which is preliminary data.</text>
</comment>
<proteinExistence type="predicted"/>
<dbReference type="SUPFAM" id="SSF46955">
    <property type="entry name" value="Putative DNA-binding domain"/>
    <property type="match status" value="1"/>
</dbReference>
<dbReference type="Pfam" id="PF12728">
    <property type="entry name" value="HTH_17"/>
    <property type="match status" value="1"/>
</dbReference>
<organism evidence="2 3">
    <name type="scientific">Scytonema hofmannii PCC 7110</name>
    <dbReference type="NCBI Taxonomy" id="128403"/>
    <lineage>
        <taxon>Bacteria</taxon>
        <taxon>Bacillati</taxon>
        <taxon>Cyanobacteriota</taxon>
        <taxon>Cyanophyceae</taxon>
        <taxon>Nostocales</taxon>
        <taxon>Scytonemataceae</taxon>
        <taxon>Scytonema</taxon>
    </lineage>
</organism>
<sequence>MEQVILPEVLTLEEVSEYLRLPMETLQRQALQGKLPGRKIENEWRFLKVAIDDWLRAQSSRSTLLQQAGAFADDTSLAQLRTSIYQARGRSEVDE</sequence>
<evidence type="ECO:0000313" key="3">
    <source>
        <dbReference type="Proteomes" id="UP000076925"/>
    </source>
</evidence>
<gene>
    <name evidence="2" type="ORF">WA1_06340</name>
</gene>
<reference evidence="2 3" key="1">
    <citation type="journal article" date="2013" name="Genome Biol. Evol.">
        <title>Genomes of Stigonematalean cyanobacteria (subsection V) and the evolution of oxygenic photosynthesis from prokaryotes to plastids.</title>
        <authorList>
            <person name="Dagan T."/>
            <person name="Roettger M."/>
            <person name="Stucken K."/>
            <person name="Landan G."/>
            <person name="Koch R."/>
            <person name="Major P."/>
            <person name="Gould S.B."/>
            <person name="Goremykin V.V."/>
            <person name="Rippka R."/>
            <person name="Tandeau de Marsac N."/>
            <person name="Gugger M."/>
            <person name="Lockhart P.J."/>
            <person name="Allen J.F."/>
            <person name="Brune I."/>
            <person name="Maus I."/>
            <person name="Puhler A."/>
            <person name="Martin W.F."/>
        </authorList>
    </citation>
    <scope>NUCLEOTIDE SEQUENCE [LARGE SCALE GENOMIC DNA]</scope>
    <source>
        <strain evidence="2 3">PCC 7110</strain>
    </source>
</reference>
<accession>A0A139WSM9</accession>
<evidence type="ECO:0000259" key="1">
    <source>
        <dbReference type="Pfam" id="PF12728"/>
    </source>
</evidence>
<dbReference type="AlphaFoldDB" id="A0A139WSM9"/>
<dbReference type="InterPro" id="IPR041657">
    <property type="entry name" value="HTH_17"/>
</dbReference>
<dbReference type="Proteomes" id="UP000076925">
    <property type="component" value="Unassembled WGS sequence"/>
</dbReference>
<dbReference type="OrthoDB" id="515428at2"/>
<dbReference type="RefSeq" id="WP_017749615.1">
    <property type="nucleotide sequence ID" value="NZ_KQ976354.1"/>
</dbReference>
<dbReference type="EMBL" id="ANNX02000051">
    <property type="protein sequence ID" value="KYC35442.1"/>
    <property type="molecule type" value="Genomic_DNA"/>
</dbReference>